<reference evidence="2 3" key="1">
    <citation type="submission" date="2016-02" db="EMBL/GenBank/DDBJ databases">
        <title>Genome sequence of Tissierella creatinophila DSM 6911.</title>
        <authorList>
            <person name="Poehlein A."/>
            <person name="Daniel R."/>
        </authorList>
    </citation>
    <scope>NUCLEOTIDE SEQUENCE [LARGE SCALE GENOMIC DNA]</scope>
    <source>
        <strain evidence="2 3">DSM 6911</strain>
    </source>
</reference>
<gene>
    <name evidence="2" type="ORF">TICRE_10120</name>
</gene>
<organism evidence="2 3">
    <name type="scientific">Tissierella creatinophila DSM 6911</name>
    <dbReference type="NCBI Taxonomy" id="1123403"/>
    <lineage>
        <taxon>Bacteria</taxon>
        <taxon>Bacillati</taxon>
        <taxon>Bacillota</taxon>
        <taxon>Tissierellia</taxon>
        <taxon>Tissierellales</taxon>
        <taxon>Tissierellaceae</taxon>
        <taxon>Tissierella</taxon>
    </lineage>
</organism>
<evidence type="ECO:0000313" key="3">
    <source>
        <dbReference type="Proteomes" id="UP000186112"/>
    </source>
</evidence>
<feature type="domain" description="Transposase putative helix-turn-helix" evidence="1">
    <location>
        <begin position="1"/>
        <end position="24"/>
    </location>
</feature>
<dbReference type="InterPro" id="IPR013324">
    <property type="entry name" value="RNA_pol_sigma_r3/r4-like"/>
</dbReference>
<evidence type="ECO:0000313" key="2">
    <source>
        <dbReference type="EMBL" id="OLS02955.1"/>
    </source>
</evidence>
<proteinExistence type="predicted"/>
<evidence type="ECO:0000259" key="1">
    <source>
        <dbReference type="Pfam" id="PF12323"/>
    </source>
</evidence>
<dbReference type="RefSeq" id="WP_075725808.1">
    <property type="nucleotide sequence ID" value="NZ_LTDM01000013.1"/>
</dbReference>
<dbReference type="AlphaFoldDB" id="A0A1U7M6Q1"/>
<name>A0A1U7M6Q1_TISCR</name>
<protein>
    <submittedName>
        <fullName evidence="2">Helix-turn-helix domain protein</fullName>
    </submittedName>
</protein>
<dbReference type="InterPro" id="IPR036388">
    <property type="entry name" value="WH-like_DNA-bd_sf"/>
</dbReference>
<dbReference type="Gene3D" id="1.10.10.10">
    <property type="entry name" value="Winged helix-like DNA-binding domain superfamily/Winged helix DNA-binding domain"/>
    <property type="match status" value="1"/>
</dbReference>
<dbReference type="OrthoDB" id="1756622at2"/>
<comment type="caution">
    <text evidence="2">The sequence shown here is derived from an EMBL/GenBank/DDBJ whole genome shotgun (WGS) entry which is preliminary data.</text>
</comment>
<accession>A0A1U7M6Q1</accession>
<dbReference type="SUPFAM" id="SSF88659">
    <property type="entry name" value="Sigma3 and sigma4 domains of RNA polymerase sigma factors"/>
    <property type="match status" value="1"/>
</dbReference>
<dbReference type="EMBL" id="LTDM01000013">
    <property type="protein sequence ID" value="OLS02955.1"/>
    <property type="molecule type" value="Genomic_DNA"/>
</dbReference>
<dbReference type="Pfam" id="PF12323">
    <property type="entry name" value="HTH_OrfB_IS605"/>
    <property type="match status" value="1"/>
</dbReference>
<dbReference type="Proteomes" id="UP000186112">
    <property type="component" value="Unassembled WGS sequence"/>
</dbReference>
<sequence>MLKAYKYRIYPTNEQRLYLAKNFGGVLSFKYSLGYNNKEISDILKITKVDVRKRISRGKEKIEKMLSEDGGFESLDRLINSKKHTTFCIHLGGVI</sequence>
<dbReference type="InterPro" id="IPR021027">
    <property type="entry name" value="Transposase_put_HTH"/>
</dbReference>
<keyword evidence="3" id="KW-1185">Reference proteome</keyword>